<dbReference type="GO" id="GO:0016787">
    <property type="term" value="F:hydrolase activity"/>
    <property type="evidence" value="ECO:0007669"/>
    <property type="project" value="UniProtKB-KW"/>
</dbReference>
<evidence type="ECO:0000259" key="1">
    <source>
        <dbReference type="Pfam" id="PF00144"/>
    </source>
</evidence>
<dbReference type="Pfam" id="PF00144">
    <property type="entry name" value="Beta-lactamase"/>
    <property type="match status" value="1"/>
</dbReference>
<dbReference type="EMBL" id="WLZY01000006">
    <property type="protein sequence ID" value="NDL58895.1"/>
    <property type="molecule type" value="Genomic_DNA"/>
</dbReference>
<comment type="caution">
    <text evidence="2">The sequence shown here is derived from an EMBL/GenBank/DDBJ whole genome shotgun (WGS) entry which is preliminary data.</text>
</comment>
<dbReference type="Gene3D" id="3.40.710.10">
    <property type="entry name" value="DD-peptidase/beta-lactamase superfamily"/>
    <property type="match status" value="1"/>
</dbReference>
<reference evidence="2 3" key="1">
    <citation type="submission" date="2019-11" db="EMBL/GenBank/DDBJ databases">
        <authorList>
            <person name="Li X.-J."/>
            <person name="Feng X.-M."/>
        </authorList>
    </citation>
    <scope>NUCLEOTIDE SEQUENCE [LARGE SCALE GENOMIC DNA]</scope>
    <source>
        <strain evidence="2 3">XMNu-373</strain>
    </source>
</reference>
<dbReference type="SUPFAM" id="SSF56601">
    <property type="entry name" value="beta-lactamase/transpeptidase-like"/>
    <property type="match status" value="1"/>
</dbReference>
<dbReference type="PANTHER" id="PTHR46825">
    <property type="entry name" value="D-ALANYL-D-ALANINE-CARBOXYPEPTIDASE/ENDOPEPTIDASE AMPH"/>
    <property type="match status" value="1"/>
</dbReference>
<dbReference type="InterPro" id="IPR012338">
    <property type="entry name" value="Beta-lactam/transpept-like"/>
</dbReference>
<dbReference type="InterPro" id="IPR001466">
    <property type="entry name" value="Beta-lactam-related"/>
</dbReference>
<protein>
    <submittedName>
        <fullName evidence="2">Serine hydrolase</fullName>
    </submittedName>
</protein>
<evidence type="ECO:0000313" key="2">
    <source>
        <dbReference type="EMBL" id="NDL58895.1"/>
    </source>
</evidence>
<evidence type="ECO:0000313" key="3">
    <source>
        <dbReference type="Proteomes" id="UP000460435"/>
    </source>
</evidence>
<dbReference type="RefSeq" id="WP_162451607.1">
    <property type="nucleotide sequence ID" value="NZ_WLZY01000006.1"/>
</dbReference>
<proteinExistence type="predicted"/>
<dbReference type="InterPro" id="IPR050491">
    <property type="entry name" value="AmpC-like"/>
</dbReference>
<dbReference type="AlphaFoldDB" id="A0A7K3M6L6"/>
<sequence>MGQLHEIRDWLPGRLAELIAENQVPGAAVAVLSGGNIAEAAAGVVNRRTGVETTTDAVFQIGSITKVWTTSLIMQLVDEGAIDLDAPVRAYVPQFRVADEEASARITVRQLTCHVSGFEGDIFTETGRGDDAVEKYLDVITGVQQLFPPGQRFSYNNAGYVVLGRVVEVLRGKPYGQALRDHLIGPLGLEHCAADAYEAIMHRAALGHIEPEPGAEPVPAPVWSLAASNAPAGSLLSMSAADLVRFAQMHLSGGVSPDGNQIISGASVAAMRERQVDLPYLGILGDAWGLGWEIFDWPGGTVIGHDGGTIGQSAFLRIVPEAGVAVALLTNGGNPMPVFFEVAGRVLSDLAGVSVPTPLAPPAEPEPVTEPERYVGRYASDVAVYEVDADGDGRLWQTMTPKGVLADAGQQEQRVEIVRLRSDTFVARERVYGMFLPTAFVDFDDDGRAQFLHQGRAVPRVRA</sequence>
<organism evidence="2 3">
    <name type="scientific">Phytoactinopolyspora mesophila</name>
    <dbReference type="NCBI Taxonomy" id="2650750"/>
    <lineage>
        <taxon>Bacteria</taxon>
        <taxon>Bacillati</taxon>
        <taxon>Actinomycetota</taxon>
        <taxon>Actinomycetes</taxon>
        <taxon>Jiangellales</taxon>
        <taxon>Jiangellaceae</taxon>
        <taxon>Phytoactinopolyspora</taxon>
    </lineage>
</organism>
<keyword evidence="2" id="KW-0378">Hydrolase</keyword>
<dbReference type="Proteomes" id="UP000460435">
    <property type="component" value="Unassembled WGS sequence"/>
</dbReference>
<feature type="domain" description="Beta-lactamase-related" evidence="1">
    <location>
        <begin position="16"/>
        <end position="344"/>
    </location>
</feature>
<dbReference type="PANTHER" id="PTHR46825:SF8">
    <property type="entry name" value="BETA-LACTAMASE-RELATED"/>
    <property type="match status" value="1"/>
</dbReference>
<name>A0A7K3M6L6_9ACTN</name>
<keyword evidence="3" id="KW-1185">Reference proteome</keyword>
<accession>A0A7K3M6L6</accession>
<gene>
    <name evidence="2" type="ORF">F7O44_17645</name>
</gene>